<reference evidence="3 4" key="1">
    <citation type="submission" date="2019-09" db="EMBL/GenBank/DDBJ databases">
        <title>A chromosome-level genome assembly of the Chinese tupelo Nyssa sinensis.</title>
        <authorList>
            <person name="Yang X."/>
            <person name="Kang M."/>
            <person name="Yang Y."/>
            <person name="Xiong H."/>
            <person name="Wang M."/>
            <person name="Zhang Z."/>
            <person name="Wang Z."/>
            <person name="Wu H."/>
            <person name="Ma T."/>
            <person name="Liu J."/>
            <person name="Xi Z."/>
        </authorList>
    </citation>
    <scope>NUCLEOTIDE SEQUENCE [LARGE SCALE GENOMIC DNA]</scope>
    <source>
        <strain evidence="3">J267</strain>
        <tissue evidence="3">Leaf</tissue>
    </source>
</reference>
<evidence type="ECO:0000313" key="3">
    <source>
        <dbReference type="EMBL" id="KAA8520977.1"/>
    </source>
</evidence>
<keyword evidence="4" id="KW-1185">Reference proteome</keyword>
<accession>A0A5J4ZV24</accession>
<feature type="coiled-coil region" evidence="1">
    <location>
        <begin position="6"/>
        <end position="40"/>
    </location>
</feature>
<proteinExistence type="predicted"/>
<name>A0A5J4ZV24_9ASTE</name>
<protein>
    <recommendedName>
        <fullName evidence="5">Retrotransposon gag domain-containing protein</fullName>
    </recommendedName>
</protein>
<feature type="compositionally biased region" description="Low complexity" evidence="2">
    <location>
        <begin position="59"/>
        <end position="70"/>
    </location>
</feature>
<dbReference type="AlphaFoldDB" id="A0A5J4ZV24"/>
<dbReference type="EMBL" id="CM018048">
    <property type="protein sequence ID" value="KAA8520977.1"/>
    <property type="molecule type" value="Genomic_DNA"/>
</dbReference>
<evidence type="ECO:0000313" key="4">
    <source>
        <dbReference type="Proteomes" id="UP000325577"/>
    </source>
</evidence>
<sequence length="306" mass="34763">MSDHRLEQVENELGSLAAGQKELQQAMRASEERLLKHMENMFAHFSTHGGGHDDDAESSRGPGCSPSGGSFLEPKITKLDFPRYDGIEDPTGWICRVEQFFEFQYTKEAKKLPMAGYHLDGDVQLWYQRFKHQREAAISLARLYKSRMYDQWKRGYVEPRKALSIMGQPPLPSASLARARNLTIKRLSPTELQERRTRKLCFNCYENFSPGHRCKKLFLIKGIFPSIDELLDETTVEEEEDIPEISFHAILGNAAPQTMRFVGKIGDSMVRILLDSGSTHNFLNSQLGTKMGIYPTKKGRILCASG</sequence>
<dbReference type="Proteomes" id="UP000325577">
    <property type="component" value="Linkage Group LG5"/>
</dbReference>
<gene>
    <name evidence="3" type="ORF">F0562_011650</name>
</gene>
<feature type="region of interest" description="Disordered" evidence="2">
    <location>
        <begin position="45"/>
        <end position="71"/>
    </location>
</feature>
<organism evidence="3 4">
    <name type="scientific">Nyssa sinensis</name>
    <dbReference type="NCBI Taxonomy" id="561372"/>
    <lineage>
        <taxon>Eukaryota</taxon>
        <taxon>Viridiplantae</taxon>
        <taxon>Streptophyta</taxon>
        <taxon>Embryophyta</taxon>
        <taxon>Tracheophyta</taxon>
        <taxon>Spermatophyta</taxon>
        <taxon>Magnoliopsida</taxon>
        <taxon>eudicotyledons</taxon>
        <taxon>Gunneridae</taxon>
        <taxon>Pentapetalae</taxon>
        <taxon>asterids</taxon>
        <taxon>Cornales</taxon>
        <taxon>Nyssaceae</taxon>
        <taxon>Nyssa</taxon>
    </lineage>
</organism>
<keyword evidence="1" id="KW-0175">Coiled coil</keyword>
<evidence type="ECO:0008006" key="5">
    <source>
        <dbReference type="Google" id="ProtNLM"/>
    </source>
</evidence>
<evidence type="ECO:0000256" key="2">
    <source>
        <dbReference type="SAM" id="MobiDB-lite"/>
    </source>
</evidence>
<dbReference type="OrthoDB" id="1933597at2759"/>
<evidence type="ECO:0000256" key="1">
    <source>
        <dbReference type="SAM" id="Coils"/>
    </source>
</evidence>